<dbReference type="SUPFAM" id="SSF53822">
    <property type="entry name" value="Periplasmic binding protein-like I"/>
    <property type="match status" value="1"/>
</dbReference>
<evidence type="ECO:0000259" key="4">
    <source>
        <dbReference type="PROSITE" id="PS50932"/>
    </source>
</evidence>
<dbReference type="InterPro" id="IPR028082">
    <property type="entry name" value="Peripla_BP_I"/>
</dbReference>
<dbReference type="GO" id="GO:0003677">
    <property type="term" value="F:DNA binding"/>
    <property type="evidence" value="ECO:0007669"/>
    <property type="project" value="UniProtKB-KW"/>
</dbReference>
<evidence type="ECO:0000256" key="1">
    <source>
        <dbReference type="ARBA" id="ARBA00023015"/>
    </source>
</evidence>
<dbReference type="RefSeq" id="WP_206967460.1">
    <property type="nucleotide sequence ID" value="NZ_JAFLVX010000026.1"/>
</dbReference>
<keyword evidence="3" id="KW-0804">Transcription</keyword>
<dbReference type="EMBL" id="JAFLVX010000026">
    <property type="protein sequence ID" value="MBO0477461.1"/>
    <property type="molecule type" value="Genomic_DNA"/>
</dbReference>
<proteinExistence type="predicted"/>
<sequence>MATIIDVAKKAGVSKSTVSRVLTSNGYVSEVSRQKVLLAMEEIGYIPNLLARQLQSGVTKTIGFIAPSYMSALGKFLQVFMENAKNNGYYVNLYLTGGDKQKEIEALNQLKYKQVDGIFILTRTNDWETIKPYSQYGPLATWNRIEEPWIYSSYVDHYEGYLKALNYLYDRGYRKIGHVLGNMENLNTKARLRALTEFHELKQVPLNEEWLIEAAYNKNGGREVAKKWLESLDKPDVFAFYSDQSAAEFISEIELVGFKSPEDIGVLGFDNNEVSELMHISTVDYSLEKQASNSFAYLYNQLNEDQLPFEQLVFELMERKTLK</sequence>
<dbReference type="PRINTS" id="PR00036">
    <property type="entry name" value="HTHLACI"/>
</dbReference>
<dbReference type="InterPro" id="IPR010982">
    <property type="entry name" value="Lambda_DNA-bd_dom_sf"/>
</dbReference>
<reference evidence="5 6" key="1">
    <citation type="submission" date="2021-03" db="EMBL/GenBank/DDBJ databases">
        <title>Enterococcal diversity collection.</title>
        <authorList>
            <person name="Gilmore M.S."/>
            <person name="Schwartzman J."/>
            <person name="Van Tyne D."/>
            <person name="Martin M."/>
            <person name="Earl A.M."/>
            <person name="Manson A.L."/>
            <person name="Straub T."/>
            <person name="Salamzade R."/>
            <person name="Saavedra J."/>
            <person name="Lebreton F."/>
            <person name="Prichula J."/>
            <person name="Schaufler K."/>
            <person name="Gaca A."/>
            <person name="Sgardioli B."/>
            <person name="Wagenaar J."/>
            <person name="Strong T."/>
        </authorList>
    </citation>
    <scope>NUCLEOTIDE SEQUENCE [LARGE SCALE GENOMIC DNA]</scope>
    <source>
        <strain evidence="5 6">DIV0080</strain>
    </source>
</reference>
<gene>
    <name evidence="5" type="ORF">DOK76_10280</name>
</gene>
<keyword evidence="6" id="KW-1185">Reference proteome</keyword>
<keyword evidence="2 5" id="KW-0238">DNA-binding</keyword>
<name>A0ABS3HUX2_9ENTE</name>
<dbReference type="SUPFAM" id="SSF47413">
    <property type="entry name" value="lambda repressor-like DNA-binding domains"/>
    <property type="match status" value="1"/>
</dbReference>
<dbReference type="CDD" id="cd01392">
    <property type="entry name" value="HTH_LacI"/>
    <property type="match status" value="1"/>
</dbReference>
<evidence type="ECO:0000313" key="6">
    <source>
        <dbReference type="Proteomes" id="UP000664857"/>
    </source>
</evidence>
<accession>A0ABS3HUX2</accession>
<comment type="caution">
    <text evidence="5">The sequence shown here is derived from an EMBL/GenBank/DDBJ whole genome shotgun (WGS) entry which is preliminary data.</text>
</comment>
<dbReference type="Gene3D" id="3.40.50.2300">
    <property type="match status" value="2"/>
</dbReference>
<dbReference type="PANTHER" id="PTHR30146:SF105">
    <property type="entry name" value="CATABOLITE CONTROL PROTEIN B"/>
    <property type="match status" value="1"/>
</dbReference>
<dbReference type="Pfam" id="PF00356">
    <property type="entry name" value="LacI"/>
    <property type="match status" value="1"/>
</dbReference>
<dbReference type="Pfam" id="PF13377">
    <property type="entry name" value="Peripla_BP_3"/>
    <property type="match status" value="1"/>
</dbReference>
<organism evidence="5 6">
    <name type="scientific">Candidatus Vagococcus giribetii</name>
    <dbReference type="NCBI Taxonomy" id="2230876"/>
    <lineage>
        <taxon>Bacteria</taxon>
        <taxon>Bacillati</taxon>
        <taxon>Bacillota</taxon>
        <taxon>Bacilli</taxon>
        <taxon>Lactobacillales</taxon>
        <taxon>Enterococcaceae</taxon>
        <taxon>Vagococcus</taxon>
    </lineage>
</organism>
<dbReference type="PROSITE" id="PS50932">
    <property type="entry name" value="HTH_LACI_2"/>
    <property type="match status" value="1"/>
</dbReference>
<keyword evidence="1" id="KW-0805">Transcription regulation</keyword>
<evidence type="ECO:0000256" key="3">
    <source>
        <dbReference type="ARBA" id="ARBA00023163"/>
    </source>
</evidence>
<dbReference type="CDD" id="cd06286">
    <property type="entry name" value="PBP1_CcpB-like"/>
    <property type="match status" value="1"/>
</dbReference>
<dbReference type="Gene3D" id="1.10.260.40">
    <property type="entry name" value="lambda repressor-like DNA-binding domains"/>
    <property type="match status" value="1"/>
</dbReference>
<evidence type="ECO:0000256" key="2">
    <source>
        <dbReference type="ARBA" id="ARBA00023125"/>
    </source>
</evidence>
<dbReference type="SMART" id="SM00354">
    <property type="entry name" value="HTH_LACI"/>
    <property type="match status" value="1"/>
</dbReference>
<dbReference type="PANTHER" id="PTHR30146">
    <property type="entry name" value="LACI-RELATED TRANSCRIPTIONAL REPRESSOR"/>
    <property type="match status" value="1"/>
</dbReference>
<dbReference type="InterPro" id="IPR046335">
    <property type="entry name" value="LacI/GalR-like_sensor"/>
</dbReference>
<feature type="domain" description="HTH lacI-type" evidence="4">
    <location>
        <begin position="2"/>
        <end position="56"/>
    </location>
</feature>
<evidence type="ECO:0000313" key="5">
    <source>
        <dbReference type="EMBL" id="MBO0477461.1"/>
    </source>
</evidence>
<dbReference type="InterPro" id="IPR000843">
    <property type="entry name" value="HTH_LacI"/>
</dbReference>
<dbReference type="Proteomes" id="UP000664857">
    <property type="component" value="Unassembled WGS sequence"/>
</dbReference>
<protein>
    <submittedName>
        <fullName evidence="5">LacI family DNA-binding transcriptional regulator</fullName>
    </submittedName>
</protein>
<dbReference type="PROSITE" id="PS00356">
    <property type="entry name" value="HTH_LACI_1"/>
    <property type="match status" value="1"/>
</dbReference>